<dbReference type="InterPro" id="IPR002938">
    <property type="entry name" value="FAD-bd"/>
</dbReference>
<dbReference type="InterPro" id="IPR036188">
    <property type="entry name" value="FAD/NAD-bd_sf"/>
</dbReference>
<proteinExistence type="predicted"/>
<keyword evidence="1" id="KW-0560">Oxidoreductase</keyword>
<accession>A0A844QEG8</accession>
<evidence type="ECO:0000256" key="2">
    <source>
        <dbReference type="ARBA" id="ARBA00023033"/>
    </source>
</evidence>
<evidence type="ECO:0000256" key="1">
    <source>
        <dbReference type="ARBA" id="ARBA00023002"/>
    </source>
</evidence>
<dbReference type="InterPro" id="IPR050493">
    <property type="entry name" value="FAD-dep_Monooxygenase_BioMet"/>
</dbReference>
<dbReference type="AlphaFoldDB" id="A0A844QEG8"/>
<organism evidence="4 5">
    <name type="scientific">Nitratireductor arenosus</name>
    <dbReference type="NCBI Taxonomy" id="2682096"/>
    <lineage>
        <taxon>Bacteria</taxon>
        <taxon>Pseudomonadati</taxon>
        <taxon>Pseudomonadota</taxon>
        <taxon>Alphaproteobacteria</taxon>
        <taxon>Hyphomicrobiales</taxon>
        <taxon>Phyllobacteriaceae</taxon>
        <taxon>Nitratireductor</taxon>
    </lineage>
</organism>
<protein>
    <submittedName>
        <fullName evidence="4">FAD-binding monooxygenase</fullName>
    </submittedName>
</protein>
<comment type="caution">
    <text evidence="4">The sequence shown here is derived from an EMBL/GenBank/DDBJ whole genome shotgun (WGS) entry which is preliminary data.</text>
</comment>
<dbReference type="PRINTS" id="PR00420">
    <property type="entry name" value="RNGMNOXGNASE"/>
</dbReference>
<name>A0A844QEG8_9HYPH</name>
<keyword evidence="2 4" id="KW-0503">Monooxygenase</keyword>
<evidence type="ECO:0000313" key="5">
    <source>
        <dbReference type="Proteomes" id="UP000463224"/>
    </source>
</evidence>
<keyword evidence="5" id="KW-1185">Reference proteome</keyword>
<dbReference type="PANTHER" id="PTHR13789">
    <property type="entry name" value="MONOOXYGENASE"/>
    <property type="match status" value="1"/>
</dbReference>
<evidence type="ECO:0000259" key="3">
    <source>
        <dbReference type="Pfam" id="PF01494"/>
    </source>
</evidence>
<dbReference type="GO" id="GO:0071949">
    <property type="term" value="F:FAD binding"/>
    <property type="evidence" value="ECO:0007669"/>
    <property type="project" value="InterPro"/>
</dbReference>
<feature type="domain" description="FAD-binding" evidence="3">
    <location>
        <begin position="5"/>
        <end position="332"/>
    </location>
</feature>
<reference evidence="4 5" key="1">
    <citation type="submission" date="2019-12" db="EMBL/GenBank/DDBJ databases">
        <title>Nitratireductor arenosus sp. nov., Isolated from sea sand, Jeju island, South Korea.</title>
        <authorList>
            <person name="Kim W."/>
        </authorList>
    </citation>
    <scope>NUCLEOTIDE SEQUENCE [LARGE SCALE GENOMIC DNA]</scope>
    <source>
        <strain evidence="4 5">CAU 1489</strain>
    </source>
</reference>
<dbReference type="RefSeq" id="WP_156711175.1">
    <property type="nucleotide sequence ID" value="NZ_WPHG01000001.1"/>
</dbReference>
<sequence length="367" mass="40221">MTKRALVCGAGISGLSAGICLSRMGWDVTVFERDSELRTAGAGLNLWPNGVRVLTALGLGRRYAEIASSLDYYRTFSSSGEVIAVDDLRDWNERYGASLSGVYRRDLSKILVDALGPDRLRLGWQVTGVEQGDTVVCRFANGEIAEGDLLVGADGINSVVRTSIFGQHTFSSDGFVRWRGLFDLADVDVDPLSEAEVWGQDGHFGYLPIGNGRAYWFAAADGITQDTEAVVAHFNGWKGSPVPGLIDATERSSIIRSELQDFVRPLPHWSKGRVTLAGDAAHPMLPGMAQGANQALEDIQALGTALDSYDDVEAALQVYEQVRIPLVAPIVQYSRSLFDFDDQNELTSGHRNPLFDRYNRFVERRDV</sequence>
<gene>
    <name evidence="4" type="ORF">GN330_02960</name>
</gene>
<dbReference type="EMBL" id="WPHG01000001">
    <property type="protein sequence ID" value="MVA96209.1"/>
    <property type="molecule type" value="Genomic_DNA"/>
</dbReference>
<dbReference type="GO" id="GO:0004497">
    <property type="term" value="F:monooxygenase activity"/>
    <property type="evidence" value="ECO:0007669"/>
    <property type="project" value="UniProtKB-KW"/>
</dbReference>
<evidence type="ECO:0000313" key="4">
    <source>
        <dbReference type="EMBL" id="MVA96209.1"/>
    </source>
</evidence>
<dbReference type="SUPFAM" id="SSF51905">
    <property type="entry name" value="FAD/NAD(P)-binding domain"/>
    <property type="match status" value="1"/>
</dbReference>
<dbReference type="Pfam" id="PF01494">
    <property type="entry name" value="FAD_binding_3"/>
    <property type="match status" value="1"/>
</dbReference>
<dbReference type="Gene3D" id="3.50.50.60">
    <property type="entry name" value="FAD/NAD(P)-binding domain"/>
    <property type="match status" value="1"/>
</dbReference>
<dbReference type="PANTHER" id="PTHR13789:SF309">
    <property type="entry name" value="PUTATIVE (AFU_ORTHOLOGUE AFUA_6G14510)-RELATED"/>
    <property type="match status" value="1"/>
</dbReference>
<dbReference type="Proteomes" id="UP000463224">
    <property type="component" value="Unassembled WGS sequence"/>
</dbReference>